<dbReference type="Proteomes" id="UP000219111">
    <property type="component" value="Unassembled WGS sequence"/>
</dbReference>
<dbReference type="EMBL" id="OBMT01000022">
    <property type="protein sequence ID" value="SOC21254.1"/>
    <property type="molecule type" value="Genomic_DNA"/>
</dbReference>
<dbReference type="AlphaFoldDB" id="A0A285TG97"/>
<accession>A0A285TG97</accession>
<proteinExistence type="predicted"/>
<keyword evidence="3" id="KW-1185">Reference proteome</keyword>
<evidence type="ECO:0000313" key="2">
    <source>
        <dbReference type="EMBL" id="SOC21254.1"/>
    </source>
</evidence>
<organism evidence="2 3">
    <name type="scientific">Rhodobacter maris</name>
    <dbReference type="NCBI Taxonomy" id="446682"/>
    <lineage>
        <taxon>Bacteria</taxon>
        <taxon>Pseudomonadati</taxon>
        <taxon>Pseudomonadota</taxon>
        <taxon>Alphaproteobacteria</taxon>
        <taxon>Rhodobacterales</taxon>
        <taxon>Rhodobacter group</taxon>
        <taxon>Rhodobacter</taxon>
    </lineage>
</organism>
<evidence type="ECO:0000256" key="1">
    <source>
        <dbReference type="SAM" id="MobiDB-lite"/>
    </source>
</evidence>
<protein>
    <submittedName>
        <fullName evidence="2">Uncharacterized protein</fullName>
    </submittedName>
</protein>
<sequence length="53" mass="5711">MMALLVFPLCAILWMLVNARLGLVEDQPPMTEAPVSPQTGGETRGLDAASERI</sequence>
<reference evidence="3" key="1">
    <citation type="submission" date="2017-08" db="EMBL/GenBank/DDBJ databases">
        <authorList>
            <person name="Varghese N."/>
            <person name="Submissions S."/>
        </authorList>
    </citation>
    <scope>NUCLEOTIDE SEQUENCE [LARGE SCALE GENOMIC DNA]</scope>
    <source>
        <strain evidence="3">JA276</strain>
    </source>
</reference>
<name>A0A285TG97_9RHOB</name>
<evidence type="ECO:0000313" key="3">
    <source>
        <dbReference type="Proteomes" id="UP000219111"/>
    </source>
</evidence>
<feature type="region of interest" description="Disordered" evidence="1">
    <location>
        <begin position="30"/>
        <end position="53"/>
    </location>
</feature>
<gene>
    <name evidence="2" type="ORF">SAMN05877831_12210</name>
</gene>